<keyword evidence="3 5" id="KW-0863">Zinc-finger</keyword>
<dbReference type="FunFam" id="4.10.1000.10:FF:000001">
    <property type="entry name" value="zinc finger CCCH domain-containing protein 15-like"/>
    <property type="match status" value="1"/>
</dbReference>
<keyword evidence="4 5" id="KW-0862">Zinc</keyword>
<proteinExistence type="predicted"/>
<dbReference type="EMBL" id="CAJJDP010000009">
    <property type="protein sequence ID" value="CAD8139214.1"/>
    <property type="molecule type" value="Genomic_DNA"/>
</dbReference>
<sequence>MEIHYQTPFAPFQHQVEPFLSKKYTDMYILYELTCEWPLVYIQLIKHKLNNIIFKILLYKMQQCCCISTQDENENLSSGLSCDQEECENKEKIENKSKNKISFIVKVKTEICKYWAIEDYCPYGQQCAFAHGKHEIRQKVHVPHNYKTQICKNYITSGYCCYGERCQFKHPEKKGNQLPCIPYQNLLNNMGNIFFKQKLIKNQKRSKGLPYKL</sequence>
<accession>A0A8S1SLE4</accession>
<feature type="domain" description="C3H1-type" evidence="6">
    <location>
        <begin position="106"/>
        <end position="134"/>
    </location>
</feature>
<dbReference type="PANTHER" id="PTHR12547:SF18">
    <property type="entry name" value="PROTEIN TIS11"/>
    <property type="match status" value="1"/>
</dbReference>
<dbReference type="GO" id="GO:0003729">
    <property type="term" value="F:mRNA binding"/>
    <property type="evidence" value="ECO:0007669"/>
    <property type="project" value="InterPro"/>
</dbReference>
<keyword evidence="2" id="KW-0677">Repeat</keyword>
<evidence type="ECO:0000256" key="3">
    <source>
        <dbReference type="ARBA" id="ARBA00022771"/>
    </source>
</evidence>
<dbReference type="OMA" id="QCCCIST"/>
<evidence type="ECO:0000256" key="4">
    <source>
        <dbReference type="ARBA" id="ARBA00022833"/>
    </source>
</evidence>
<evidence type="ECO:0000259" key="6">
    <source>
        <dbReference type="PROSITE" id="PS50103"/>
    </source>
</evidence>
<dbReference type="SMART" id="SM00356">
    <property type="entry name" value="ZnF_C3H1"/>
    <property type="match status" value="2"/>
</dbReference>
<evidence type="ECO:0000256" key="2">
    <source>
        <dbReference type="ARBA" id="ARBA00022737"/>
    </source>
</evidence>
<evidence type="ECO:0000256" key="1">
    <source>
        <dbReference type="ARBA" id="ARBA00022723"/>
    </source>
</evidence>
<dbReference type="FunFam" id="4.10.1000.10:FF:000018">
    <property type="entry name" value="Zinc finger protein"/>
    <property type="match status" value="1"/>
</dbReference>
<reference evidence="7" key="1">
    <citation type="submission" date="2021-01" db="EMBL/GenBank/DDBJ databases">
        <authorList>
            <consortium name="Genoscope - CEA"/>
            <person name="William W."/>
        </authorList>
    </citation>
    <scope>NUCLEOTIDE SEQUENCE</scope>
</reference>
<feature type="zinc finger region" description="C3H1-type" evidence="5">
    <location>
        <begin position="106"/>
        <end position="134"/>
    </location>
</feature>
<organism evidence="7 8">
    <name type="scientific">Paramecium octaurelia</name>
    <dbReference type="NCBI Taxonomy" id="43137"/>
    <lineage>
        <taxon>Eukaryota</taxon>
        <taxon>Sar</taxon>
        <taxon>Alveolata</taxon>
        <taxon>Ciliophora</taxon>
        <taxon>Intramacronucleata</taxon>
        <taxon>Oligohymenophorea</taxon>
        <taxon>Peniculida</taxon>
        <taxon>Parameciidae</taxon>
        <taxon>Paramecium</taxon>
    </lineage>
</organism>
<dbReference type="AlphaFoldDB" id="A0A8S1SLE4"/>
<evidence type="ECO:0000313" key="7">
    <source>
        <dbReference type="EMBL" id="CAD8139214.1"/>
    </source>
</evidence>
<evidence type="ECO:0000256" key="5">
    <source>
        <dbReference type="PROSITE-ProRule" id="PRU00723"/>
    </source>
</evidence>
<dbReference type="Proteomes" id="UP000683925">
    <property type="component" value="Unassembled WGS sequence"/>
</dbReference>
<comment type="caution">
    <text evidence="7">The sequence shown here is derived from an EMBL/GenBank/DDBJ whole genome shotgun (WGS) entry which is preliminary data.</text>
</comment>
<dbReference type="PROSITE" id="PS50103">
    <property type="entry name" value="ZF_C3H1"/>
    <property type="match status" value="2"/>
</dbReference>
<gene>
    <name evidence="7" type="ORF">POCTA_138.1.T0100297</name>
</gene>
<feature type="zinc finger region" description="C3H1-type" evidence="5">
    <location>
        <begin position="145"/>
        <end position="173"/>
    </location>
</feature>
<protein>
    <recommendedName>
        <fullName evidence="6">C3H1-type domain-containing protein</fullName>
    </recommendedName>
</protein>
<feature type="domain" description="C3H1-type" evidence="6">
    <location>
        <begin position="145"/>
        <end position="173"/>
    </location>
</feature>
<name>A0A8S1SLE4_PAROT</name>
<dbReference type="PANTHER" id="PTHR12547">
    <property type="entry name" value="CCCH ZINC FINGER/TIS11-RELATED"/>
    <property type="match status" value="1"/>
</dbReference>
<dbReference type="OrthoDB" id="312601at2759"/>
<dbReference type="GO" id="GO:0010468">
    <property type="term" value="P:regulation of gene expression"/>
    <property type="evidence" value="ECO:0007669"/>
    <property type="project" value="UniProtKB-ARBA"/>
</dbReference>
<dbReference type="GO" id="GO:0008270">
    <property type="term" value="F:zinc ion binding"/>
    <property type="evidence" value="ECO:0007669"/>
    <property type="project" value="UniProtKB-KW"/>
</dbReference>
<keyword evidence="1 5" id="KW-0479">Metal-binding</keyword>
<dbReference type="InterPro" id="IPR045877">
    <property type="entry name" value="ZFP36-like"/>
</dbReference>
<keyword evidence="8" id="KW-1185">Reference proteome</keyword>
<dbReference type="Pfam" id="PF00642">
    <property type="entry name" value="zf-CCCH"/>
    <property type="match status" value="2"/>
</dbReference>
<dbReference type="InterPro" id="IPR000571">
    <property type="entry name" value="Znf_CCCH"/>
</dbReference>
<evidence type="ECO:0000313" key="8">
    <source>
        <dbReference type="Proteomes" id="UP000683925"/>
    </source>
</evidence>